<dbReference type="GO" id="GO:0010008">
    <property type="term" value="C:endosome membrane"/>
    <property type="evidence" value="ECO:0007669"/>
    <property type="project" value="UniProtKB-SubCell"/>
</dbReference>
<dbReference type="InterPro" id="IPR015500">
    <property type="entry name" value="Peptidase_S8_subtilisin-rel"/>
</dbReference>
<comment type="subcellular location">
    <subcellularLocation>
        <location evidence="1">Endosome membrane</location>
        <topology evidence="1">Peripheral membrane protein</topology>
    </subcellularLocation>
</comment>
<evidence type="ECO:0000256" key="13">
    <source>
        <dbReference type="SAM" id="MobiDB-lite"/>
    </source>
</evidence>
<evidence type="ECO:0000256" key="5">
    <source>
        <dbReference type="ARBA" id="ARBA00022729"/>
    </source>
</evidence>
<feature type="region of interest" description="Disordered" evidence="13">
    <location>
        <begin position="74"/>
        <end position="108"/>
    </location>
</feature>
<keyword evidence="4 12" id="KW-0645">Protease</keyword>
<dbReference type="Gene3D" id="3.30.70.80">
    <property type="entry name" value="Peptidase S8 propeptide/proteinase inhibitor I9"/>
    <property type="match status" value="1"/>
</dbReference>
<keyword evidence="9 12" id="KW-0720">Serine protease</keyword>
<evidence type="ECO:0000256" key="3">
    <source>
        <dbReference type="ARBA" id="ARBA00011073"/>
    </source>
</evidence>
<dbReference type="Pfam" id="PF00004">
    <property type="entry name" value="AAA"/>
    <property type="match status" value="1"/>
</dbReference>
<comment type="caution">
    <text evidence="16">The sequence shown here is derived from an EMBL/GenBank/DDBJ whole genome shotgun (WGS) entry which is preliminary data.</text>
</comment>
<dbReference type="InterPro" id="IPR036181">
    <property type="entry name" value="MIT_dom_sf"/>
</dbReference>
<proteinExistence type="inferred from homology"/>
<dbReference type="InterPro" id="IPR015415">
    <property type="entry name" value="Spast_Vps4_C"/>
</dbReference>
<dbReference type="SUPFAM" id="SSF52743">
    <property type="entry name" value="Subtilisin-like"/>
    <property type="match status" value="1"/>
</dbReference>
<evidence type="ECO:0000256" key="12">
    <source>
        <dbReference type="PROSITE-ProRule" id="PRU01240"/>
    </source>
</evidence>
<dbReference type="InterPro" id="IPR034197">
    <property type="entry name" value="Peptidases_S8_3"/>
</dbReference>
<evidence type="ECO:0000256" key="11">
    <source>
        <dbReference type="PIRSR" id="PIRSR615500-1"/>
    </source>
</evidence>
<dbReference type="PROSITE" id="PS00138">
    <property type="entry name" value="SUBTILASE_SER"/>
    <property type="match status" value="1"/>
</dbReference>
<protein>
    <submittedName>
        <fullName evidence="16">Protein SUPPRESSOR OF K(+) TRANSPORT GROWTH DEFECT 1</fullName>
    </submittedName>
</protein>
<evidence type="ECO:0000256" key="8">
    <source>
        <dbReference type="ARBA" id="ARBA00022801"/>
    </source>
</evidence>
<dbReference type="PROSITE" id="PS51892">
    <property type="entry name" value="SUBTILASE"/>
    <property type="match status" value="1"/>
</dbReference>
<feature type="active site" description="Charge relay system" evidence="11 12">
    <location>
        <position position="638"/>
    </location>
</feature>
<dbReference type="Gene3D" id="1.10.8.60">
    <property type="match status" value="1"/>
</dbReference>
<feature type="active site" description="Charge relay system" evidence="11 12">
    <location>
        <position position="563"/>
    </location>
</feature>
<dbReference type="Gene3D" id="2.60.40.2310">
    <property type="match status" value="1"/>
</dbReference>
<keyword evidence="6" id="KW-0547">Nucleotide-binding</keyword>
<dbReference type="GO" id="GO:0005524">
    <property type="term" value="F:ATP binding"/>
    <property type="evidence" value="ECO:0007669"/>
    <property type="project" value="UniProtKB-KW"/>
</dbReference>
<dbReference type="CDD" id="cd04852">
    <property type="entry name" value="Peptidases_S8_3"/>
    <property type="match status" value="1"/>
</dbReference>
<dbReference type="PRINTS" id="PR00723">
    <property type="entry name" value="SUBTILISIN"/>
</dbReference>
<dbReference type="InterPro" id="IPR000209">
    <property type="entry name" value="Peptidase_S8/S53_dom"/>
</dbReference>
<dbReference type="Gene3D" id="3.50.30.30">
    <property type="match status" value="1"/>
</dbReference>
<dbReference type="InterPro" id="IPR045051">
    <property type="entry name" value="SBT"/>
</dbReference>
<dbReference type="InterPro" id="IPR041469">
    <property type="entry name" value="Subtilisin-like_FN3"/>
</dbReference>
<reference evidence="16" key="1">
    <citation type="submission" date="2020-06" db="EMBL/GenBank/DDBJ databases">
        <authorList>
            <person name="Li T."/>
            <person name="Hu X."/>
            <person name="Zhang T."/>
            <person name="Song X."/>
            <person name="Zhang H."/>
            <person name="Dai N."/>
            <person name="Sheng W."/>
            <person name="Hou X."/>
            <person name="Wei L."/>
        </authorList>
    </citation>
    <scope>NUCLEOTIDE SEQUENCE</scope>
    <source>
        <strain evidence="16">G02</strain>
        <tissue evidence="16">Leaf</tissue>
    </source>
</reference>
<gene>
    <name evidence="16" type="ORF">Sradi_0338600</name>
</gene>
<dbReference type="GO" id="GO:0004252">
    <property type="term" value="F:serine-type endopeptidase activity"/>
    <property type="evidence" value="ECO:0007669"/>
    <property type="project" value="UniProtKB-UniRule"/>
</dbReference>
<dbReference type="Pfam" id="PF04212">
    <property type="entry name" value="MIT"/>
    <property type="match status" value="1"/>
</dbReference>
<dbReference type="InterPro" id="IPR003960">
    <property type="entry name" value="ATPase_AAA_CS"/>
</dbReference>
<dbReference type="Pfam" id="PF05922">
    <property type="entry name" value="Inhibitor_I9"/>
    <property type="match status" value="1"/>
</dbReference>
<evidence type="ECO:0000313" key="16">
    <source>
        <dbReference type="EMBL" id="KAL0436307.1"/>
    </source>
</evidence>
<dbReference type="Pfam" id="PF09336">
    <property type="entry name" value="Vps4_C"/>
    <property type="match status" value="1"/>
</dbReference>
<dbReference type="FunFam" id="1.10.8.60:FF:000015">
    <property type="entry name" value="vacuolar protein sorting-associated protein 4A"/>
    <property type="match status" value="1"/>
</dbReference>
<dbReference type="SUPFAM" id="SSF116846">
    <property type="entry name" value="MIT domain"/>
    <property type="match status" value="1"/>
</dbReference>
<sequence>MYSNFKEQAIEYVRQAVAEDNAGNYARAFPLYMNALEYFKTHLKYEKNPKIKEAITQKFTEYLRRAEEIRAVLDEGGSGPASNGDAAVATRPKTKPKDGNDGEDGDKEKLRAGLNSAIIREKPNVKWNDVAGLESAKQALQEAVILPVKFPQFFTAYVSAYSSPLVAPVSLTGRCKRRPWRAFLLYGPPGTGKSYLAKAVATEADSTFFRVSAFLLLSAFSSWIISYMKRIVLLNQSVCFFFRLGFKMDGESEKLVSNLFQMARESSPSIIFIDEIDSLCGTRGEGNESEASRRIKTELLVQMQGVGHIDDKVLVLAATNTPYSLDQAIRRRFDKRIYIPLPDAKARQHMFKVHLGDTPHNLTESDFEVLGRKTEGFSGSDISVCVKDVLFEPVRKTQDAMFFIKTSNGMWMPCGPKQPGAIQTTMQELAAEGLAAKIIPPPISKTDFDKHYIVYMGDHSFQDSESVIAANREMLTSVMGSYQGAQDAAVNHYTKTFRGFSAMLTSDQAKQLAESDKVVSVFESKTSHIHTTHSWEFLGINNLEQYHQPSLNSTSDVVIGVIDSGVWPESKSFSDYGLGPVPAKFKGECTTGENFTLSNCNRKIVGARFYYGGFIADYGPLESFNHTFFLSARDSDGHGTHTSSTIAGSVVANVSLYGIGRGTARGGAPKARLAIYKACWFNLCSDADILSAIDDAINDGVDVISMSLGPDPPQPIYFSDAISIGSFHAFQEGVVVSASAGNSFFPKTASNIAPWILTVAASTMDRDIQTKIYLGNSKVIQGFSVNPMEMKSFYGLVAGSAAAAPGISSRNASFCKSNTLDPALIKGKIVVCILEEILDNRKEKATSIKQGGGAGIILVDPLATDIAIQFVLPGALIGLEEAEALQAYMASQKNPVARISQTMAILATKPAPQMAMFSSMGPNIISPDVIKPDITAPGVNVLAAWSPLSTENTAGRSIDYNIVSGTSMSCPHVSALAAIVKSSHPSWSPAAIKSAIMTTATIHDNTKNFIRRHPNGTQTSPFDYGSGHINPAAAIDPGLVYDFDTSNIIDFLCSTGATPAQLKNLTGEVMYCRNNPKSSYDFNYPSIGVSNLRGSISVHRTVTYYGEGPAVYKAEVDHPAGVNVSVTPNELRFEKNGDKLSFVIGFTPYKASNGDFVFGALTWTDGVHVVRSPIGLNILSV</sequence>
<feature type="compositionally biased region" description="Basic and acidic residues" evidence="13">
    <location>
        <begin position="95"/>
        <end position="108"/>
    </location>
</feature>
<evidence type="ECO:0000259" key="14">
    <source>
        <dbReference type="SMART" id="SM00382"/>
    </source>
</evidence>
<evidence type="ECO:0000256" key="9">
    <source>
        <dbReference type="ARBA" id="ARBA00022825"/>
    </source>
</evidence>
<dbReference type="InterPro" id="IPR023828">
    <property type="entry name" value="Peptidase_S8_Ser-AS"/>
</dbReference>
<evidence type="ECO:0000256" key="2">
    <source>
        <dbReference type="ARBA" id="ARBA00006914"/>
    </source>
</evidence>
<reference evidence="16" key="2">
    <citation type="journal article" date="2024" name="Plant">
        <title>Genomic evolution and insights into agronomic trait innovations of Sesamum species.</title>
        <authorList>
            <person name="Miao H."/>
            <person name="Wang L."/>
            <person name="Qu L."/>
            <person name="Liu H."/>
            <person name="Sun Y."/>
            <person name="Le M."/>
            <person name="Wang Q."/>
            <person name="Wei S."/>
            <person name="Zheng Y."/>
            <person name="Lin W."/>
            <person name="Duan Y."/>
            <person name="Cao H."/>
            <person name="Xiong S."/>
            <person name="Wang X."/>
            <person name="Wei L."/>
            <person name="Li C."/>
            <person name="Ma Q."/>
            <person name="Ju M."/>
            <person name="Zhao R."/>
            <person name="Li G."/>
            <person name="Mu C."/>
            <person name="Tian Q."/>
            <person name="Mei H."/>
            <person name="Zhang T."/>
            <person name="Gao T."/>
            <person name="Zhang H."/>
        </authorList>
    </citation>
    <scope>NUCLEOTIDE SEQUENCE</scope>
    <source>
        <strain evidence="16">G02</strain>
    </source>
</reference>
<dbReference type="InterPro" id="IPR037045">
    <property type="entry name" value="S8pro/Inhibitor_I9_sf"/>
</dbReference>
<dbReference type="CDD" id="cd02678">
    <property type="entry name" value="MIT_VPS4"/>
    <property type="match status" value="1"/>
</dbReference>
<dbReference type="EMBL" id="JACGWJ010000002">
    <property type="protein sequence ID" value="KAL0436307.1"/>
    <property type="molecule type" value="Genomic_DNA"/>
</dbReference>
<dbReference type="InterPro" id="IPR003593">
    <property type="entry name" value="AAA+_ATPase"/>
</dbReference>
<dbReference type="InterPro" id="IPR027417">
    <property type="entry name" value="P-loop_NTPase"/>
</dbReference>
<keyword evidence="7" id="KW-0967">Endosome</keyword>
<dbReference type="GO" id="GO:0006508">
    <property type="term" value="P:proteolysis"/>
    <property type="evidence" value="ECO:0007669"/>
    <property type="project" value="UniProtKB-KW"/>
</dbReference>
<dbReference type="PANTHER" id="PTHR10795">
    <property type="entry name" value="PROPROTEIN CONVERTASE SUBTILISIN/KEXIN"/>
    <property type="match status" value="1"/>
</dbReference>
<evidence type="ECO:0000256" key="1">
    <source>
        <dbReference type="ARBA" id="ARBA00004481"/>
    </source>
</evidence>
<comment type="similarity">
    <text evidence="2">Belongs to the AAA ATPase family.</text>
</comment>
<keyword evidence="10" id="KW-0067">ATP-binding</keyword>
<dbReference type="FunFam" id="1.20.58.80:FF:000007">
    <property type="entry name" value="Suppressor of K+ transport growth defect 1"/>
    <property type="match status" value="1"/>
</dbReference>
<keyword evidence="5" id="KW-0732">Signal</keyword>
<evidence type="ECO:0000256" key="6">
    <source>
        <dbReference type="ARBA" id="ARBA00022741"/>
    </source>
</evidence>
<name>A0AAW2W7X8_SESRA</name>
<evidence type="ECO:0000256" key="10">
    <source>
        <dbReference type="ARBA" id="ARBA00022840"/>
    </source>
</evidence>
<dbReference type="InterPro" id="IPR003959">
    <property type="entry name" value="ATPase_AAA_core"/>
</dbReference>
<dbReference type="AlphaFoldDB" id="A0AAW2W7X8"/>
<dbReference type="InterPro" id="IPR036852">
    <property type="entry name" value="Peptidase_S8/S53_dom_sf"/>
</dbReference>
<comment type="similarity">
    <text evidence="3 12">Belongs to the peptidase S8 family.</text>
</comment>
<dbReference type="Gene3D" id="3.40.50.200">
    <property type="entry name" value="Peptidase S8/S53 domain"/>
    <property type="match status" value="1"/>
</dbReference>
<keyword evidence="8 12" id="KW-0378">Hydrolase</keyword>
<feature type="domain" description="AAA+ ATPase" evidence="14">
    <location>
        <begin position="179"/>
        <end position="343"/>
    </location>
</feature>
<feature type="domain" description="MIT" evidence="15">
    <location>
        <begin position="2"/>
        <end position="80"/>
    </location>
</feature>
<feature type="active site" description="Charge relay system" evidence="11 12">
    <location>
        <position position="967"/>
    </location>
</feature>
<accession>A0AAW2W7X8</accession>
<dbReference type="Pfam" id="PF17766">
    <property type="entry name" value="fn3_6"/>
    <property type="match status" value="1"/>
</dbReference>
<dbReference type="FunFam" id="3.40.50.200:FF:000006">
    <property type="entry name" value="Subtilisin-like protease SBT1.5"/>
    <property type="match status" value="1"/>
</dbReference>
<dbReference type="FunFam" id="3.30.70.80:FF:000002">
    <property type="entry name" value="Subtilisin-like protease SBT5.3"/>
    <property type="match status" value="1"/>
</dbReference>
<dbReference type="Gene3D" id="3.40.50.300">
    <property type="entry name" value="P-loop containing nucleotide triphosphate hydrolases"/>
    <property type="match status" value="1"/>
</dbReference>
<dbReference type="GO" id="GO:0016887">
    <property type="term" value="F:ATP hydrolysis activity"/>
    <property type="evidence" value="ECO:0007669"/>
    <property type="project" value="InterPro"/>
</dbReference>
<dbReference type="Gene3D" id="1.20.58.80">
    <property type="entry name" value="Phosphotransferase system, lactose/cellobiose-type IIA subunit"/>
    <property type="match status" value="1"/>
</dbReference>
<evidence type="ECO:0000256" key="4">
    <source>
        <dbReference type="ARBA" id="ARBA00022670"/>
    </source>
</evidence>
<dbReference type="Pfam" id="PF00082">
    <property type="entry name" value="Peptidase_S8"/>
    <property type="match status" value="1"/>
</dbReference>
<dbReference type="InterPro" id="IPR007330">
    <property type="entry name" value="MIT_dom"/>
</dbReference>
<dbReference type="SMART" id="SM00382">
    <property type="entry name" value="AAA"/>
    <property type="match status" value="1"/>
</dbReference>
<dbReference type="SUPFAM" id="SSF52540">
    <property type="entry name" value="P-loop containing nucleoside triphosphate hydrolases"/>
    <property type="match status" value="1"/>
</dbReference>
<dbReference type="SMART" id="SM00745">
    <property type="entry name" value="MIT"/>
    <property type="match status" value="1"/>
</dbReference>
<organism evidence="16">
    <name type="scientific">Sesamum radiatum</name>
    <name type="common">Black benniseed</name>
    <dbReference type="NCBI Taxonomy" id="300843"/>
    <lineage>
        <taxon>Eukaryota</taxon>
        <taxon>Viridiplantae</taxon>
        <taxon>Streptophyta</taxon>
        <taxon>Embryophyta</taxon>
        <taxon>Tracheophyta</taxon>
        <taxon>Spermatophyta</taxon>
        <taxon>Magnoliopsida</taxon>
        <taxon>eudicotyledons</taxon>
        <taxon>Gunneridae</taxon>
        <taxon>Pentapetalae</taxon>
        <taxon>asterids</taxon>
        <taxon>lamiids</taxon>
        <taxon>Lamiales</taxon>
        <taxon>Pedaliaceae</taxon>
        <taxon>Sesamum</taxon>
    </lineage>
</organism>
<evidence type="ECO:0000256" key="7">
    <source>
        <dbReference type="ARBA" id="ARBA00022753"/>
    </source>
</evidence>
<dbReference type="InterPro" id="IPR045253">
    <property type="entry name" value="VPS4_MIT"/>
</dbReference>
<dbReference type="InterPro" id="IPR010259">
    <property type="entry name" value="S8pro/Inhibitor_I9"/>
</dbReference>
<evidence type="ECO:0000259" key="15">
    <source>
        <dbReference type="SMART" id="SM00745"/>
    </source>
</evidence>
<dbReference type="PROSITE" id="PS00674">
    <property type="entry name" value="AAA"/>
    <property type="match status" value="1"/>
</dbReference>
<dbReference type="CDD" id="cd02120">
    <property type="entry name" value="PA_subtilisin_like"/>
    <property type="match status" value="1"/>
</dbReference>